<protein>
    <submittedName>
        <fullName evidence="2">Uncharacterized protein</fullName>
    </submittedName>
</protein>
<dbReference type="OrthoDB" id="7659053at2"/>
<keyword evidence="1" id="KW-0732">Signal</keyword>
<proteinExistence type="predicted"/>
<feature type="chain" id="PRO_5011743327" evidence="1">
    <location>
        <begin position="21"/>
        <end position="99"/>
    </location>
</feature>
<keyword evidence="3" id="KW-1185">Reference proteome</keyword>
<dbReference type="Proteomes" id="UP000199372">
    <property type="component" value="Unassembled WGS sequence"/>
</dbReference>
<reference evidence="3" key="1">
    <citation type="submission" date="2016-10" db="EMBL/GenBank/DDBJ databases">
        <authorList>
            <person name="Varghese N."/>
            <person name="Submissions S."/>
        </authorList>
    </citation>
    <scope>NUCLEOTIDE SEQUENCE [LARGE SCALE GENOMIC DNA]</scope>
    <source>
        <strain evidence="3">DSM 26893</strain>
    </source>
</reference>
<evidence type="ECO:0000313" key="3">
    <source>
        <dbReference type="Proteomes" id="UP000199372"/>
    </source>
</evidence>
<name>A0A1H8APP3_9RHOB</name>
<gene>
    <name evidence="2" type="ORF">SAMN04488011_101254</name>
</gene>
<evidence type="ECO:0000256" key="1">
    <source>
        <dbReference type="SAM" id="SignalP"/>
    </source>
</evidence>
<sequence>MKKIVFLAAAAAFAGGMAQAGPIERACLQSDRQAANRALCGCIQQVANVTLDRRDQRMAARFFKDPHQAQVVRQSDNPRHETFWKRYKSFGASAETYCS</sequence>
<dbReference type="RefSeq" id="WP_091843390.1">
    <property type="nucleotide sequence ID" value="NZ_FOCM01000001.1"/>
</dbReference>
<accession>A0A1H8APP3</accession>
<dbReference type="AlphaFoldDB" id="A0A1H8APP3"/>
<feature type="signal peptide" evidence="1">
    <location>
        <begin position="1"/>
        <end position="20"/>
    </location>
</feature>
<evidence type="ECO:0000313" key="2">
    <source>
        <dbReference type="EMBL" id="SEM72681.1"/>
    </source>
</evidence>
<dbReference type="EMBL" id="FOCM01000001">
    <property type="protein sequence ID" value="SEM72681.1"/>
    <property type="molecule type" value="Genomic_DNA"/>
</dbReference>
<organism evidence="2 3">
    <name type="scientific">Palleronia pelagia</name>
    <dbReference type="NCBI Taxonomy" id="387096"/>
    <lineage>
        <taxon>Bacteria</taxon>
        <taxon>Pseudomonadati</taxon>
        <taxon>Pseudomonadota</taxon>
        <taxon>Alphaproteobacteria</taxon>
        <taxon>Rhodobacterales</taxon>
        <taxon>Roseobacteraceae</taxon>
        <taxon>Palleronia</taxon>
    </lineage>
</organism>